<sequence length="204" mass="23560">MYNHVNENTPARIIERLENGWSYRQIGIKFGVGKSTIGRIKKRWNEEHVVKRRDGTGRKRCTTENDDAALLNLLRDNPFETAVSACEYVNFPGSVWTARKRIKCSEISNYSAPRKPYLSPENIQQRIAYAQEFLNKNNNFWKKVIFSDEKVFQTLTMDVCVCIDQEIVAMMNDIPRIYKVVDVFLQICGDGLVTEEQVSVGILM</sequence>
<dbReference type="Proteomes" id="UP001056778">
    <property type="component" value="Chromosome 5"/>
</dbReference>
<accession>A0ACB9T459</accession>
<comment type="caution">
    <text evidence="1">The sequence shown here is derived from an EMBL/GenBank/DDBJ whole genome shotgun (WGS) entry which is preliminary data.</text>
</comment>
<keyword evidence="2" id="KW-1185">Reference proteome</keyword>
<gene>
    <name evidence="1" type="ORF">MML48_5g00017021</name>
</gene>
<reference evidence="1" key="1">
    <citation type="submission" date="2022-04" db="EMBL/GenBank/DDBJ databases">
        <title>Chromosome-scale genome assembly of Holotrichia oblita Faldermann.</title>
        <authorList>
            <person name="Rongchong L."/>
        </authorList>
    </citation>
    <scope>NUCLEOTIDE SEQUENCE</scope>
    <source>
        <strain evidence="1">81SQS9</strain>
    </source>
</reference>
<evidence type="ECO:0000313" key="2">
    <source>
        <dbReference type="Proteomes" id="UP001056778"/>
    </source>
</evidence>
<protein>
    <submittedName>
        <fullName evidence="1">Homeobox-like domain superfamily</fullName>
    </submittedName>
</protein>
<proteinExistence type="predicted"/>
<name>A0ACB9T459_HOLOL</name>
<evidence type="ECO:0000313" key="1">
    <source>
        <dbReference type="EMBL" id="KAI4461594.1"/>
    </source>
</evidence>
<organism evidence="1 2">
    <name type="scientific">Holotrichia oblita</name>
    <name type="common">Chafer beetle</name>
    <dbReference type="NCBI Taxonomy" id="644536"/>
    <lineage>
        <taxon>Eukaryota</taxon>
        <taxon>Metazoa</taxon>
        <taxon>Ecdysozoa</taxon>
        <taxon>Arthropoda</taxon>
        <taxon>Hexapoda</taxon>
        <taxon>Insecta</taxon>
        <taxon>Pterygota</taxon>
        <taxon>Neoptera</taxon>
        <taxon>Endopterygota</taxon>
        <taxon>Coleoptera</taxon>
        <taxon>Polyphaga</taxon>
        <taxon>Scarabaeiformia</taxon>
        <taxon>Scarabaeidae</taxon>
        <taxon>Melolonthinae</taxon>
        <taxon>Holotrichia</taxon>
    </lineage>
</organism>
<dbReference type="EMBL" id="CM043019">
    <property type="protein sequence ID" value="KAI4461594.1"/>
    <property type="molecule type" value="Genomic_DNA"/>
</dbReference>